<gene>
    <name evidence="2" type="ordered locus">DMR_36900</name>
</gene>
<accession>C4XM53</accession>
<evidence type="ECO:0000256" key="1">
    <source>
        <dbReference type="SAM" id="MobiDB-lite"/>
    </source>
</evidence>
<feature type="compositionally biased region" description="Polar residues" evidence="1">
    <location>
        <begin position="40"/>
        <end position="66"/>
    </location>
</feature>
<feature type="region of interest" description="Disordered" evidence="1">
    <location>
        <begin position="1"/>
        <end position="110"/>
    </location>
</feature>
<dbReference type="HOGENOM" id="CLU_1208187_0_0_7"/>
<protein>
    <submittedName>
        <fullName evidence="2">Uncharacterized protein</fullName>
    </submittedName>
</protein>
<sequence length="229" mass="25044">MHKNKHSAQVPVFTNADSILPGKLDQPGHTQTEIDETGGEHSQTSAVENQESDTNSGTKTTGTAPQEGSIINDDTNSSTEPQDAVATESTDGTPTTGVKKDGKERAARTVSKERREELILLILAIAAELPERGSFDAQSFAKTHNLVLSLVKDIFVDAQEDFDKLVKYKDKPEPKGLVISKKSNLMLKIEDIEELNKTRKESERFKIGDGFQIAAQGEQIILTRITRAA</sequence>
<feature type="compositionally biased region" description="Polar residues" evidence="1">
    <location>
        <begin position="72"/>
        <end position="96"/>
    </location>
</feature>
<organism evidence="2 3">
    <name type="scientific">Solidesulfovibrio magneticus (strain ATCC 700980 / DSM 13731 / RS-1)</name>
    <name type="common">Desulfovibrio magneticus</name>
    <dbReference type="NCBI Taxonomy" id="573370"/>
    <lineage>
        <taxon>Bacteria</taxon>
        <taxon>Pseudomonadati</taxon>
        <taxon>Thermodesulfobacteriota</taxon>
        <taxon>Desulfovibrionia</taxon>
        <taxon>Desulfovibrionales</taxon>
        <taxon>Desulfovibrionaceae</taxon>
        <taxon>Solidesulfovibrio</taxon>
    </lineage>
</organism>
<reference evidence="2 3" key="1">
    <citation type="journal article" date="2009" name="Genome Res.">
        <title>Whole genome sequence of Desulfovibrio magneticus strain RS-1 revealed common gene clusters in magnetotactic bacteria.</title>
        <authorList>
            <person name="Nakazawa H."/>
            <person name="Arakaki A."/>
            <person name="Narita-Yamada S."/>
            <person name="Yashiro I."/>
            <person name="Jinno K."/>
            <person name="Aoki N."/>
            <person name="Tsuruyama A."/>
            <person name="Okamura Y."/>
            <person name="Tanikawa S."/>
            <person name="Fujita N."/>
            <person name="Takeyama H."/>
            <person name="Matsunaga T."/>
        </authorList>
    </citation>
    <scope>NUCLEOTIDE SEQUENCE [LARGE SCALE GENOMIC DNA]</scope>
    <source>
        <strain evidence="3">ATCC 700980 / DSM 13731 / RS-1</strain>
    </source>
</reference>
<evidence type="ECO:0000313" key="3">
    <source>
        <dbReference type="Proteomes" id="UP000009071"/>
    </source>
</evidence>
<evidence type="ECO:0000313" key="2">
    <source>
        <dbReference type="EMBL" id="BAH77181.1"/>
    </source>
</evidence>
<proteinExistence type="predicted"/>
<dbReference type="STRING" id="573370.DMR_36900"/>
<dbReference type="RefSeq" id="WP_015862323.1">
    <property type="nucleotide sequence ID" value="NC_012796.1"/>
</dbReference>
<dbReference type="KEGG" id="dma:DMR_36900"/>
<dbReference type="AlphaFoldDB" id="C4XM53"/>
<keyword evidence="3" id="KW-1185">Reference proteome</keyword>
<feature type="compositionally biased region" description="Basic and acidic residues" evidence="1">
    <location>
        <begin position="98"/>
        <end position="110"/>
    </location>
</feature>
<dbReference type="EMBL" id="AP010904">
    <property type="protein sequence ID" value="BAH77181.1"/>
    <property type="molecule type" value="Genomic_DNA"/>
</dbReference>
<dbReference type="Proteomes" id="UP000009071">
    <property type="component" value="Chromosome"/>
</dbReference>
<name>C4XM53_SOLM1</name>